<dbReference type="Gene3D" id="1.10.150.20">
    <property type="entry name" value="5' to 3' exonuclease, C-terminal subdomain"/>
    <property type="match status" value="1"/>
</dbReference>
<dbReference type="HOGENOM" id="CLU_012348_11_2_1"/>
<dbReference type="GO" id="GO:0042276">
    <property type="term" value="P:error-prone translesion synthesis"/>
    <property type="evidence" value="ECO:0007669"/>
    <property type="project" value="TreeGrafter"/>
</dbReference>
<evidence type="ECO:0000256" key="6">
    <source>
        <dbReference type="ARBA" id="ARBA00022705"/>
    </source>
</evidence>
<sequence length="663" mass="74012">MNFLRDRDDDFNFGRSPSAGIAARNGSPLTSPSKIESSSKAAGKKRASEAMDDAAEASLRRRIAGPSSAKAGLAFDQYEINRIIYETTKGGKFFDHEKKKDAQVTEQVRRMTEKRDTRLRGIREGSMAWKNIEKEIESAVARLESTRDLSHAILHCDMDAFYASVELKRDPALKGKEYAVGGEGILVTASYEARKFGVRSGMATFVARALCPHLIVVKNNMGDYVAASRQIMDVLLNYDENLAQASLDEAYMDVTGYVEQHETTVEQVVEQIRGEVQDKTGLTVSIGIAPNTMVAKICSDFNKPNGQYRVQPDRNTVITFMRDLPVRKVPGIGRVSEKILESLGIRTCGDIWTHRVMLYLTFDGKIDWLLQAHLGLGSHVVQPAQRHERKSVGRETTFMPTANETEMLTHLRKCCDQVEKDLERLDFDGRTVTLVAKHATYQRFSRAFTYHTVRHYKSADDLYSIAKQQFDAEQKRSGGLKLRLIGVRLTNLRDLQLLQDGGPLKKMLMSAGRSIAASKSDIGWNLNAGGTSDEVNLGKGDVASTEEGEERQIRLALEASLREVQVGNVQFSQGEATHCDKGLVSRDGLDEKSELRQDAHQLFQDCPVCQRRISFAPATIEEVMNQRLNQHIDACLSGFNDLSPSDSAARKGDQSHIEFYFKS</sequence>
<keyword evidence="4" id="KW-0808">Transferase</keyword>
<dbReference type="Pfam" id="PF11799">
    <property type="entry name" value="IMS_C"/>
    <property type="match status" value="1"/>
</dbReference>
<accession>A0A066W452</accession>
<evidence type="ECO:0000256" key="4">
    <source>
        <dbReference type="ARBA" id="ARBA00022679"/>
    </source>
</evidence>
<feature type="region of interest" description="Disordered" evidence="13">
    <location>
        <begin position="1"/>
        <end position="53"/>
    </location>
</feature>
<comment type="catalytic activity">
    <reaction evidence="12">
        <text>DNA(n) + a 2'-deoxyribonucleoside 5'-triphosphate = DNA(n+1) + diphosphate</text>
        <dbReference type="Rhea" id="RHEA:22508"/>
        <dbReference type="Rhea" id="RHEA-COMP:17339"/>
        <dbReference type="Rhea" id="RHEA-COMP:17340"/>
        <dbReference type="ChEBI" id="CHEBI:33019"/>
        <dbReference type="ChEBI" id="CHEBI:61560"/>
        <dbReference type="ChEBI" id="CHEBI:173112"/>
        <dbReference type="EC" id="2.7.7.7"/>
    </reaction>
</comment>
<dbReference type="PANTHER" id="PTHR11076:SF33">
    <property type="entry name" value="DNA POLYMERASE KAPPA"/>
    <property type="match status" value="1"/>
</dbReference>
<dbReference type="FunFam" id="3.40.1170.60:FF:000014">
    <property type="entry name" value="Related to DNA polymerase kappa"/>
    <property type="match status" value="1"/>
</dbReference>
<dbReference type="Gene3D" id="1.10.150.810">
    <property type="match status" value="1"/>
</dbReference>
<keyword evidence="6" id="KW-0235">DNA replication</keyword>
<dbReference type="GO" id="GO:0046872">
    <property type="term" value="F:metal ion binding"/>
    <property type="evidence" value="ECO:0007669"/>
    <property type="project" value="UniProtKB-KW"/>
</dbReference>
<dbReference type="InterPro" id="IPR036775">
    <property type="entry name" value="DNA_pol_Y-fam_lit_finger_sf"/>
</dbReference>
<keyword evidence="11" id="KW-0234">DNA repair</keyword>
<dbReference type="InterPro" id="IPR001126">
    <property type="entry name" value="UmuC"/>
</dbReference>
<evidence type="ECO:0000256" key="10">
    <source>
        <dbReference type="ARBA" id="ARBA00022932"/>
    </source>
</evidence>
<dbReference type="RefSeq" id="XP_013244167.1">
    <property type="nucleotide sequence ID" value="XM_013388713.1"/>
</dbReference>
<dbReference type="PROSITE" id="PS50173">
    <property type="entry name" value="UMUC"/>
    <property type="match status" value="1"/>
</dbReference>
<dbReference type="InterPro" id="IPR022880">
    <property type="entry name" value="DNApol_IV"/>
</dbReference>
<evidence type="ECO:0000256" key="3">
    <source>
        <dbReference type="ARBA" id="ARBA00016178"/>
    </source>
</evidence>
<evidence type="ECO:0000256" key="12">
    <source>
        <dbReference type="ARBA" id="ARBA00049244"/>
    </source>
</evidence>
<evidence type="ECO:0000313" key="15">
    <source>
        <dbReference type="EMBL" id="KDN48511.1"/>
    </source>
</evidence>
<keyword evidence="5" id="KW-0548">Nucleotidyltransferase</keyword>
<keyword evidence="16" id="KW-1185">Reference proteome</keyword>
<name>A0A066W452_TILAU</name>
<dbReference type="GO" id="GO:0070987">
    <property type="term" value="P:error-free translesion synthesis"/>
    <property type="evidence" value="ECO:0007669"/>
    <property type="project" value="UniProtKB-ARBA"/>
</dbReference>
<dbReference type="InterPro" id="IPR043502">
    <property type="entry name" value="DNA/RNA_pol_sf"/>
</dbReference>
<reference evidence="15 16" key="1">
    <citation type="submission" date="2014-05" db="EMBL/GenBank/DDBJ databases">
        <title>Draft genome sequence of a rare smut relative, Tilletiaria anomala UBC 951.</title>
        <authorList>
            <consortium name="DOE Joint Genome Institute"/>
            <person name="Toome M."/>
            <person name="Kuo A."/>
            <person name="Henrissat B."/>
            <person name="Lipzen A."/>
            <person name="Tritt A."/>
            <person name="Yoshinaga Y."/>
            <person name="Zane M."/>
            <person name="Barry K."/>
            <person name="Grigoriev I.V."/>
            <person name="Spatafora J.W."/>
            <person name="Aimea M.C."/>
        </authorList>
    </citation>
    <scope>NUCLEOTIDE SEQUENCE [LARGE SCALE GENOMIC DNA]</scope>
    <source>
        <strain evidence="15 16">UBC 951</strain>
    </source>
</reference>
<feature type="domain" description="UmuC" evidence="14">
    <location>
        <begin position="153"/>
        <end position="333"/>
    </location>
</feature>
<feature type="compositionally biased region" description="Polar residues" evidence="13">
    <location>
        <begin position="27"/>
        <end position="36"/>
    </location>
</feature>
<evidence type="ECO:0000259" key="14">
    <source>
        <dbReference type="PROSITE" id="PS50173"/>
    </source>
</evidence>
<feature type="compositionally biased region" description="Basic and acidic residues" evidence="13">
    <location>
        <begin position="1"/>
        <end position="12"/>
    </location>
</feature>
<organism evidence="15 16">
    <name type="scientific">Tilletiaria anomala (strain ATCC 24038 / CBS 436.72 / UBC 951)</name>
    <dbReference type="NCBI Taxonomy" id="1037660"/>
    <lineage>
        <taxon>Eukaryota</taxon>
        <taxon>Fungi</taxon>
        <taxon>Dikarya</taxon>
        <taxon>Basidiomycota</taxon>
        <taxon>Ustilaginomycotina</taxon>
        <taxon>Exobasidiomycetes</taxon>
        <taxon>Georgefischeriales</taxon>
        <taxon>Tilletiariaceae</taxon>
        <taxon>Tilletiaria</taxon>
    </lineage>
</organism>
<evidence type="ECO:0000313" key="16">
    <source>
        <dbReference type="Proteomes" id="UP000027361"/>
    </source>
</evidence>
<dbReference type="GeneID" id="25264165"/>
<dbReference type="GO" id="GO:0006281">
    <property type="term" value="P:DNA repair"/>
    <property type="evidence" value="ECO:0007669"/>
    <property type="project" value="UniProtKB-KW"/>
</dbReference>
<dbReference type="GO" id="GO:0005634">
    <property type="term" value="C:nucleus"/>
    <property type="evidence" value="ECO:0007669"/>
    <property type="project" value="TreeGrafter"/>
</dbReference>
<gene>
    <name evidence="15" type="ORF">K437DRAFT_255486</name>
</gene>
<dbReference type="InterPro" id="IPR017961">
    <property type="entry name" value="DNA_pol_Y-fam_little_finger"/>
</dbReference>
<dbReference type="EMBL" id="JMSN01000024">
    <property type="protein sequence ID" value="KDN48511.1"/>
    <property type="molecule type" value="Genomic_DNA"/>
</dbReference>
<evidence type="ECO:0000256" key="8">
    <source>
        <dbReference type="ARBA" id="ARBA00022763"/>
    </source>
</evidence>
<dbReference type="InterPro" id="IPR043128">
    <property type="entry name" value="Rev_trsase/Diguanyl_cyclase"/>
</dbReference>
<dbReference type="GO" id="GO:0003684">
    <property type="term" value="F:damaged DNA binding"/>
    <property type="evidence" value="ECO:0007669"/>
    <property type="project" value="InterPro"/>
</dbReference>
<dbReference type="SUPFAM" id="SSF56672">
    <property type="entry name" value="DNA/RNA polymerases"/>
    <property type="match status" value="1"/>
</dbReference>
<dbReference type="AlphaFoldDB" id="A0A066W452"/>
<dbReference type="Pfam" id="PF11798">
    <property type="entry name" value="IMS_HHH"/>
    <property type="match status" value="1"/>
</dbReference>
<protein>
    <recommendedName>
        <fullName evidence="3">DNA polymerase kappa</fullName>
        <ecNumber evidence="2">2.7.7.7</ecNumber>
    </recommendedName>
</protein>
<evidence type="ECO:0000256" key="7">
    <source>
        <dbReference type="ARBA" id="ARBA00022723"/>
    </source>
</evidence>
<dbReference type="CDD" id="cd03586">
    <property type="entry name" value="PolY_Pol_IV_kappa"/>
    <property type="match status" value="1"/>
</dbReference>
<dbReference type="FunFam" id="1.10.150.810:FF:000003">
    <property type="entry name" value="DNA polymerase kappa subunit"/>
    <property type="match status" value="1"/>
</dbReference>
<dbReference type="Gene3D" id="3.30.160.60">
    <property type="entry name" value="Classic Zinc Finger"/>
    <property type="match status" value="1"/>
</dbReference>
<evidence type="ECO:0000256" key="2">
    <source>
        <dbReference type="ARBA" id="ARBA00012417"/>
    </source>
</evidence>
<dbReference type="NCBIfam" id="NF002677">
    <property type="entry name" value="PRK02406.1"/>
    <property type="match status" value="1"/>
</dbReference>
<proteinExistence type="inferred from homology"/>
<evidence type="ECO:0000256" key="13">
    <source>
        <dbReference type="SAM" id="MobiDB-lite"/>
    </source>
</evidence>
<dbReference type="FunCoup" id="A0A066W452">
    <property type="interactions" value="177"/>
</dbReference>
<dbReference type="SUPFAM" id="SSF100879">
    <property type="entry name" value="Lesion bypass DNA polymerase (Y-family), little finger domain"/>
    <property type="match status" value="1"/>
</dbReference>
<keyword evidence="8" id="KW-0227">DNA damage</keyword>
<dbReference type="HAMAP" id="MF_01113">
    <property type="entry name" value="DNApol_IV"/>
    <property type="match status" value="1"/>
</dbReference>
<evidence type="ECO:0000256" key="11">
    <source>
        <dbReference type="ARBA" id="ARBA00023204"/>
    </source>
</evidence>
<dbReference type="Gene3D" id="3.40.1170.60">
    <property type="match status" value="1"/>
</dbReference>
<dbReference type="Gene3D" id="3.30.1490.100">
    <property type="entry name" value="DNA polymerase, Y-family, little finger domain"/>
    <property type="match status" value="1"/>
</dbReference>
<comment type="caution">
    <text evidence="15">The sequence shown here is derived from an EMBL/GenBank/DDBJ whole genome shotgun (WGS) entry which is preliminary data.</text>
</comment>
<dbReference type="FunFam" id="3.30.1490.100:FF:000004">
    <property type="entry name" value="DNA polymerase IV"/>
    <property type="match status" value="1"/>
</dbReference>
<evidence type="ECO:0000256" key="1">
    <source>
        <dbReference type="ARBA" id="ARBA00010945"/>
    </source>
</evidence>
<keyword evidence="9" id="KW-0460">Magnesium</keyword>
<dbReference type="InterPro" id="IPR050116">
    <property type="entry name" value="DNA_polymerase-Y"/>
</dbReference>
<keyword evidence="10" id="KW-0239">DNA-directed DNA polymerase</keyword>
<dbReference type="InParanoid" id="A0A066W452"/>
<dbReference type="InterPro" id="IPR024728">
    <property type="entry name" value="PolY_HhH_motif"/>
</dbReference>
<dbReference type="PANTHER" id="PTHR11076">
    <property type="entry name" value="DNA REPAIR POLYMERASE UMUC / TRANSFERASE FAMILY MEMBER"/>
    <property type="match status" value="1"/>
</dbReference>
<evidence type="ECO:0000256" key="5">
    <source>
        <dbReference type="ARBA" id="ARBA00022695"/>
    </source>
</evidence>
<dbReference type="GO" id="GO:0006260">
    <property type="term" value="P:DNA replication"/>
    <property type="evidence" value="ECO:0007669"/>
    <property type="project" value="UniProtKB-KW"/>
</dbReference>
<dbReference type="GO" id="GO:0003887">
    <property type="term" value="F:DNA-directed DNA polymerase activity"/>
    <property type="evidence" value="ECO:0007669"/>
    <property type="project" value="UniProtKB-KW"/>
</dbReference>
<dbReference type="Gene3D" id="3.30.70.270">
    <property type="match status" value="2"/>
</dbReference>
<dbReference type="FunFam" id="1.10.150.810:FF:000001">
    <property type="entry name" value="DNA polymerase kappa"/>
    <property type="match status" value="1"/>
</dbReference>
<dbReference type="STRING" id="1037660.A0A066W452"/>
<dbReference type="OrthoDB" id="1747274at2759"/>
<comment type="similarity">
    <text evidence="1">Belongs to the DNA polymerase type-Y family.</text>
</comment>
<dbReference type="Pfam" id="PF00817">
    <property type="entry name" value="IMS"/>
    <property type="match status" value="1"/>
</dbReference>
<dbReference type="EC" id="2.7.7.7" evidence="2"/>
<keyword evidence="7" id="KW-0479">Metal-binding</keyword>
<evidence type="ECO:0000256" key="9">
    <source>
        <dbReference type="ARBA" id="ARBA00022842"/>
    </source>
</evidence>
<dbReference type="Proteomes" id="UP000027361">
    <property type="component" value="Unassembled WGS sequence"/>
</dbReference>
<dbReference type="OMA" id="EVYTRQV"/>